<evidence type="ECO:0000313" key="1">
    <source>
        <dbReference type="EMBL" id="QTA89665.1"/>
    </source>
</evidence>
<dbReference type="KEGG" id="dmm:dnm_057220"/>
<gene>
    <name evidence="1" type="ORF">dnm_057220</name>
</gene>
<reference evidence="1" key="1">
    <citation type="journal article" date="2021" name="Microb. Physiol.">
        <title>Proteogenomic Insights into the Physiology of Marine, Sulfate-Reducing, Filamentous Desulfonema limicola and Desulfonema magnum.</title>
        <authorList>
            <person name="Schnaars V."/>
            <person name="Wohlbrand L."/>
            <person name="Scheve S."/>
            <person name="Hinrichs C."/>
            <person name="Reinhardt R."/>
            <person name="Rabus R."/>
        </authorList>
    </citation>
    <scope>NUCLEOTIDE SEQUENCE</scope>
    <source>
        <strain evidence="1">4be13</strain>
    </source>
</reference>
<name>A0A975BRC9_9BACT</name>
<dbReference type="Proteomes" id="UP000663722">
    <property type="component" value="Chromosome"/>
</dbReference>
<protein>
    <submittedName>
        <fullName evidence="1">Uncharacterized protein</fullName>
    </submittedName>
</protein>
<organism evidence="1 2">
    <name type="scientific">Desulfonema magnum</name>
    <dbReference type="NCBI Taxonomy" id="45655"/>
    <lineage>
        <taxon>Bacteria</taxon>
        <taxon>Pseudomonadati</taxon>
        <taxon>Thermodesulfobacteriota</taxon>
        <taxon>Desulfobacteria</taxon>
        <taxon>Desulfobacterales</taxon>
        <taxon>Desulfococcaceae</taxon>
        <taxon>Desulfonema</taxon>
    </lineage>
</organism>
<sequence length="39" mass="4519">MLGQKVFSRLSQTAFYPGHLCEEELPRKHACRTPRGNLF</sequence>
<keyword evidence="2" id="KW-1185">Reference proteome</keyword>
<proteinExistence type="predicted"/>
<evidence type="ECO:0000313" key="2">
    <source>
        <dbReference type="Proteomes" id="UP000663722"/>
    </source>
</evidence>
<accession>A0A975BRC9</accession>
<dbReference type="EMBL" id="CP061800">
    <property type="protein sequence ID" value="QTA89665.1"/>
    <property type="molecule type" value="Genomic_DNA"/>
</dbReference>
<dbReference type="AlphaFoldDB" id="A0A975BRC9"/>